<name>A0A553JM67_SHEHA</name>
<dbReference type="Proteomes" id="UP000318126">
    <property type="component" value="Unassembled WGS sequence"/>
</dbReference>
<sequence length="498" mass="57829">MNEFVVEYLILMDAENAFCDNKKTFNNLMQVNSDVKINSNKLKYKNTFEVEYLLSAGDVGNKSQRFFQVSLKSKSNDLDTFVLLLKDIKRIVSNFGGRPEVLRDDISTYYSNLSYPMIHRIENLMRKLITNFMLRKIGKSWLKESSPDDFKNAVDKSKRKDSAQVNTIYQVDFIHLADFLFKPYSVKDVKELYGIIEKAKNLEELDLLLIKEYIPKSNWLKYFSDIVDCDDTFLSKRWSQLYELRCKVAHNSIVVKHDHDEIVKLVGEIENYLEKAIKNIDLISVPIDDKETVAESVMSNINQLYGDFIILWKKLDSQINSLAGLYYLNVRQVSGAHGIRQGKVPFFIMFKDMKKKNLLSDELFDKISTLQQFRNVLMHGEELFSDSDVQRNINLAVECLSRIKFLFDLISLRNATVIIDDSIPSIFRIYNVDVYSNGIEFDDTFGKPALNISNEIEFTSLDDVTEYVSRQVFVPNKNIEITFIEKNEDSELDLARVV</sequence>
<evidence type="ECO:0000313" key="2">
    <source>
        <dbReference type="Proteomes" id="UP000318126"/>
    </source>
</evidence>
<accession>A0A553JM67</accession>
<dbReference type="AlphaFoldDB" id="A0A553JM67"/>
<keyword evidence="2" id="KW-1185">Reference proteome</keyword>
<proteinExistence type="predicted"/>
<dbReference type="OrthoDB" id="1237440at2"/>
<reference evidence="2" key="1">
    <citation type="submission" date="2019-07" db="EMBL/GenBank/DDBJ databases">
        <title>Shewanella sp. YLB-08 draft genomic sequence.</title>
        <authorList>
            <person name="Yu L."/>
        </authorList>
    </citation>
    <scope>NUCLEOTIDE SEQUENCE [LARGE SCALE GENOMIC DNA]</scope>
    <source>
        <strain evidence="2">JCM 20706</strain>
    </source>
</reference>
<organism evidence="1 2">
    <name type="scientific">Shewanella hanedai</name>
    <name type="common">Alteromonas hanedai</name>
    <dbReference type="NCBI Taxonomy" id="25"/>
    <lineage>
        <taxon>Bacteria</taxon>
        <taxon>Pseudomonadati</taxon>
        <taxon>Pseudomonadota</taxon>
        <taxon>Gammaproteobacteria</taxon>
        <taxon>Alteromonadales</taxon>
        <taxon>Shewanellaceae</taxon>
        <taxon>Shewanella</taxon>
    </lineage>
</organism>
<gene>
    <name evidence="1" type="ORF">FN961_14955</name>
</gene>
<dbReference type="EMBL" id="VKGK01000018">
    <property type="protein sequence ID" value="TRY13537.1"/>
    <property type="molecule type" value="Genomic_DNA"/>
</dbReference>
<dbReference type="RefSeq" id="WP_144040983.1">
    <property type="nucleotide sequence ID" value="NZ_BMPL01000011.1"/>
</dbReference>
<evidence type="ECO:0000313" key="1">
    <source>
        <dbReference type="EMBL" id="TRY13537.1"/>
    </source>
</evidence>
<comment type="caution">
    <text evidence="1">The sequence shown here is derived from an EMBL/GenBank/DDBJ whole genome shotgun (WGS) entry which is preliminary data.</text>
</comment>
<protein>
    <submittedName>
        <fullName evidence="1">Uncharacterized protein</fullName>
    </submittedName>
</protein>